<organism evidence="3 4">
    <name type="scientific">Actinosynnema pretiosum</name>
    <dbReference type="NCBI Taxonomy" id="42197"/>
    <lineage>
        <taxon>Bacteria</taxon>
        <taxon>Bacillati</taxon>
        <taxon>Actinomycetota</taxon>
        <taxon>Actinomycetes</taxon>
        <taxon>Pseudonocardiales</taxon>
        <taxon>Pseudonocardiaceae</taxon>
        <taxon>Actinosynnema</taxon>
    </lineage>
</organism>
<accession>A0A290ZBG0</accession>
<dbReference type="EMBL" id="CP023445">
    <property type="protein sequence ID" value="ATE56348.1"/>
    <property type="molecule type" value="Genomic_DNA"/>
</dbReference>
<gene>
    <name evidence="3" type="ORF">CNX65_26290</name>
</gene>
<evidence type="ECO:0000313" key="4">
    <source>
        <dbReference type="Proteomes" id="UP000218505"/>
    </source>
</evidence>
<evidence type="ECO:0000256" key="1">
    <source>
        <dbReference type="SAM" id="MobiDB-lite"/>
    </source>
</evidence>
<dbReference type="InterPro" id="IPR036388">
    <property type="entry name" value="WH-like_DNA-bd_sf"/>
</dbReference>
<sequence length="111" mass="12492">MGRKPRATNATLDVLEALLEPDQELYGLKIAKMIDRPTGSVFPILARLEDLGWVVSEWEQADPVSRGPRRRFYRLSPEGLAEARAMLDGRRTRRSPLSSDHPLAPRPGECL</sequence>
<evidence type="ECO:0000313" key="3">
    <source>
        <dbReference type="EMBL" id="ATE56348.1"/>
    </source>
</evidence>
<dbReference type="Pfam" id="PF03551">
    <property type="entry name" value="PadR"/>
    <property type="match status" value="1"/>
</dbReference>
<dbReference type="RefSeq" id="WP_096496147.1">
    <property type="nucleotide sequence ID" value="NZ_CP023445.1"/>
</dbReference>
<dbReference type="KEGG" id="apre:CNX65_26290"/>
<proteinExistence type="predicted"/>
<evidence type="ECO:0000259" key="2">
    <source>
        <dbReference type="Pfam" id="PF03551"/>
    </source>
</evidence>
<dbReference type="SUPFAM" id="SSF46785">
    <property type="entry name" value="Winged helix' DNA-binding domain"/>
    <property type="match status" value="1"/>
</dbReference>
<name>A0A290ZBG0_9PSEU</name>
<feature type="domain" description="Transcription regulator PadR N-terminal" evidence="2">
    <location>
        <begin position="17"/>
        <end position="83"/>
    </location>
</feature>
<dbReference type="Proteomes" id="UP000218505">
    <property type="component" value="Chromosome"/>
</dbReference>
<dbReference type="AlphaFoldDB" id="A0A290ZBG0"/>
<protein>
    <submittedName>
        <fullName evidence="3">PadR family transcriptional regulator</fullName>
    </submittedName>
</protein>
<dbReference type="InterPro" id="IPR036390">
    <property type="entry name" value="WH_DNA-bd_sf"/>
</dbReference>
<feature type="region of interest" description="Disordered" evidence="1">
    <location>
        <begin position="86"/>
        <end position="111"/>
    </location>
</feature>
<reference evidence="3" key="1">
    <citation type="submission" date="2017-09" db="EMBL/GenBank/DDBJ databases">
        <title>Complete Genome Sequence of ansamitocin-producing Bacterium Actinosynnema pretiosum X47.</title>
        <authorList>
            <person name="Cao G."/>
            <person name="Zong G."/>
            <person name="Zhong C."/>
            <person name="Fu J."/>
        </authorList>
    </citation>
    <scope>NUCLEOTIDE SEQUENCE [LARGE SCALE GENOMIC DNA]</scope>
    <source>
        <strain evidence="3">X47</strain>
    </source>
</reference>
<dbReference type="InterPro" id="IPR005149">
    <property type="entry name" value="Tscrpt_reg_PadR_N"/>
</dbReference>
<keyword evidence="4" id="KW-1185">Reference proteome</keyword>
<dbReference type="Gene3D" id="1.10.10.10">
    <property type="entry name" value="Winged helix-like DNA-binding domain superfamily/Winged helix DNA-binding domain"/>
    <property type="match status" value="1"/>
</dbReference>